<sequence>MTIWESGRESKLLDDIIAGRKTVEGRLKRGKFAQYCVGDIIKLRRDIRDQDGVLCDGELDQARVKIVVIREYPNFLSLCQAEGYRRVIPHAASVVEAADEYNKYYSTNEQVDCGVLAVEIRTVHC</sequence>
<protein>
    <recommendedName>
        <fullName evidence="1">ASCH domain-containing protein</fullName>
    </recommendedName>
</protein>
<keyword evidence="3" id="KW-1185">Reference proteome</keyword>
<evidence type="ECO:0000259" key="1">
    <source>
        <dbReference type="Pfam" id="PF04266"/>
    </source>
</evidence>
<organism evidence="2 3">
    <name type="scientific">Candidatus Mycosynbacter amalyticus</name>
    <dbReference type="NCBI Taxonomy" id="2665156"/>
    <lineage>
        <taxon>Bacteria</taxon>
        <taxon>Candidatus Saccharimonadota</taxon>
        <taxon>Candidatus Saccharimonadota incertae sedis</taxon>
        <taxon>Candidatus Mycosynbacter</taxon>
    </lineage>
</organism>
<dbReference type="EMBL" id="CP045921">
    <property type="protein sequence ID" value="QHN42392.1"/>
    <property type="molecule type" value="Genomic_DNA"/>
</dbReference>
<feature type="domain" description="ASCH" evidence="1">
    <location>
        <begin position="11"/>
        <end position="121"/>
    </location>
</feature>
<gene>
    <name evidence="2" type="ORF">GII36_00770</name>
</gene>
<accession>A0A857MLA4</accession>
<evidence type="ECO:0000313" key="2">
    <source>
        <dbReference type="EMBL" id="QHN42392.1"/>
    </source>
</evidence>
<dbReference type="InterPro" id="IPR015947">
    <property type="entry name" value="PUA-like_sf"/>
</dbReference>
<dbReference type="SUPFAM" id="SSF88697">
    <property type="entry name" value="PUA domain-like"/>
    <property type="match status" value="1"/>
</dbReference>
<evidence type="ECO:0000313" key="3">
    <source>
        <dbReference type="Proteomes" id="UP001059824"/>
    </source>
</evidence>
<dbReference type="Gene3D" id="2.30.130.30">
    <property type="entry name" value="Hypothetical protein"/>
    <property type="match status" value="1"/>
</dbReference>
<dbReference type="Pfam" id="PF04266">
    <property type="entry name" value="ASCH"/>
    <property type="match status" value="1"/>
</dbReference>
<dbReference type="InterPro" id="IPR007374">
    <property type="entry name" value="ASCH_domain"/>
</dbReference>
<dbReference type="KEGG" id="mama:GII36_00770"/>
<dbReference type="AlphaFoldDB" id="A0A857MLA4"/>
<dbReference type="Proteomes" id="UP001059824">
    <property type="component" value="Chromosome"/>
</dbReference>
<name>A0A857MLA4_9BACT</name>
<dbReference type="RefSeq" id="WP_260763692.1">
    <property type="nucleotide sequence ID" value="NZ_CP045921.1"/>
</dbReference>
<reference evidence="2" key="1">
    <citation type="journal article" date="2021" name="Nat. Microbiol.">
        <title>Cocultivation of an ultrasmall environmental parasitic bacterium with lytic ability against bacteria associated with wastewater foams.</title>
        <authorList>
            <person name="Batinovic S."/>
            <person name="Rose J.J.A."/>
            <person name="Ratcliffe J."/>
            <person name="Seviour R.J."/>
            <person name="Petrovski S."/>
        </authorList>
    </citation>
    <scope>NUCLEOTIDE SEQUENCE</scope>
    <source>
        <strain evidence="2">JR1</strain>
    </source>
</reference>
<proteinExistence type="predicted"/>